<dbReference type="GO" id="GO:0003700">
    <property type="term" value="F:DNA-binding transcription factor activity"/>
    <property type="evidence" value="ECO:0007669"/>
    <property type="project" value="TreeGrafter"/>
</dbReference>
<evidence type="ECO:0000256" key="2">
    <source>
        <dbReference type="ARBA" id="ARBA00023125"/>
    </source>
</evidence>
<evidence type="ECO:0000313" key="7">
    <source>
        <dbReference type="Proteomes" id="UP000502677"/>
    </source>
</evidence>
<dbReference type="AlphaFoldDB" id="A0A6G7XCC7"/>
<dbReference type="KEGG" id="lvi:G7068_02610"/>
<dbReference type="PROSITE" id="PS50977">
    <property type="entry name" value="HTH_TETR_2"/>
    <property type="match status" value="1"/>
</dbReference>
<dbReference type="Proteomes" id="UP000502677">
    <property type="component" value="Chromosome"/>
</dbReference>
<dbReference type="EMBL" id="CP049863">
    <property type="protein sequence ID" value="QIK62213.1"/>
    <property type="molecule type" value="Genomic_DNA"/>
</dbReference>
<dbReference type="PANTHER" id="PTHR30055:SF234">
    <property type="entry name" value="HTH-TYPE TRANSCRIPTIONAL REGULATOR BETI"/>
    <property type="match status" value="1"/>
</dbReference>
<dbReference type="RefSeq" id="WP_166288447.1">
    <property type="nucleotide sequence ID" value="NZ_CP049863.1"/>
</dbReference>
<keyword evidence="3" id="KW-0804">Transcription</keyword>
<dbReference type="PROSITE" id="PS01081">
    <property type="entry name" value="HTH_TETR_1"/>
    <property type="match status" value="1"/>
</dbReference>
<dbReference type="SUPFAM" id="SSF46689">
    <property type="entry name" value="Homeodomain-like"/>
    <property type="match status" value="1"/>
</dbReference>
<dbReference type="Gene3D" id="1.10.357.10">
    <property type="entry name" value="Tetracycline Repressor, domain 2"/>
    <property type="match status" value="1"/>
</dbReference>
<feature type="DNA-binding region" description="H-T-H motif" evidence="4">
    <location>
        <begin position="38"/>
        <end position="57"/>
    </location>
</feature>
<protein>
    <submittedName>
        <fullName evidence="6">TetR family transcriptional regulator</fullName>
    </submittedName>
</protein>
<name>A0A6G7XCC7_9MICO</name>
<dbReference type="InterPro" id="IPR050109">
    <property type="entry name" value="HTH-type_TetR-like_transc_reg"/>
</dbReference>
<evidence type="ECO:0000256" key="3">
    <source>
        <dbReference type="ARBA" id="ARBA00023163"/>
    </source>
</evidence>
<evidence type="ECO:0000256" key="1">
    <source>
        <dbReference type="ARBA" id="ARBA00023015"/>
    </source>
</evidence>
<accession>A0A6G7XCC7</accession>
<organism evidence="6 7">
    <name type="scientific">Leucobacter viscericola</name>
    <dbReference type="NCBI Taxonomy" id="2714935"/>
    <lineage>
        <taxon>Bacteria</taxon>
        <taxon>Bacillati</taxon>
        <taxon>Actinomycetota</taxon>
        <taxon>Actinomycetes</taxon>
        <taxon>Micrococcales</taxon>
        <taxon>Microbacteriaceae</taxon>
        <taxon>Leucobacter</taxon>
    </lineage>
</organism>
<feature type="domain" description="HTH tetR-type" evidence="5">
    <location>
        <begin position="15"/>
        <end position="75"/>
    </location>
</feature>
<gene>
    <name evidence="6" type="ORF">G7068_02610</name>
</gene>
<dbReference type="InterPro" id="IPR009057">
    <property type="entry name" value="Homeodomain-like_sf"/>
</dbReference>
<sequence>MPESVNATGVELRKRQTRRALSRHARRLTIEHGLSGFTIEQVCELAGVSRRTFFNYFPSKEDAVVGGAEEIDPSILDTFMRARPEGITGISPTLADDLIALAIDAIGEFGDFDEFDDPRLVIAREPQLLDRFIGAGEEAERELAVLIQNREGLGADDPAVAMMVGLFTTLVWRTAYRFFQPDNQTPLAELLAESLETARTLFTQ</sequence>
<evidence type="ECO:0000256" key="4">
    <source>
        <dbReference type="PROSITE-ProRule" id="PRU00335"/>
    </source>
</evidence>
<dbReference type="InterPro" id="IPR001647">
    <property type="entry name" value="HTH_TetR"/>
</dbReference>
<evidence type="ECO:0000259" key="5">
    <source>
        <dbReference type="PROSITE" id="PS50977"/>
    </source>
</evidence>
<evidence type="ECO:0000313" key="6">
    <source>
        <dbReference type="EMBL" id="QIK62213.1"/>
    </source>
</evidence>
<keyword evidence="2 4" id="KW-0238">DNA-binding</keyword>
<dbReference type="InterPro" id="IPR023772">
    <property type="entry name" value="DNA-bd_HTH_TetR-type_CS"/>
</dbReference>
<keyword evidence="1" id="KW-0805">Transcription regulation</keyword>
<dbReference type="PANTHER" id="PTHR30055">
    <property type="entry name" value="HTH-TYPE TRANSCRIPTIONAL REGULATOR RUTR"/>
    <property type="match status" value="1"/>
</dbReference>
<proteinExistence type="predicted"/>
<dbReference type="GO" id="GO:0000976">
    <property type="term" value="F:transcription cis-regulatory region binding"/>
    <property type="evidence" value="ECO:0007669"/>
    <property type="project" value="TreeGrafter"/>
</dbReference>
<dbReference type="Pfam" id="PF00440">
    <property type="entry name" value="TetR_N"/>
    <property type="match status" value="1"/>
</dbReference>
<reference evidence="6 7" key="1">
    <citation type="submission" date="2020-03" db="EMBL/GenBank/DDBJ databases">
        <title>Leucobacter sp. nov., isolated from beetles.</title>
        <authorList>
            <person name="Hyun D.-W."/>
            <person name="Bae J.-W."/>
        </authorList>
    </citation>
    <scope>NUCLEOTIDE SEQUENCE [LARGE SCALE GENOMIC DNA]</scope>
    <source>
        <strain evidence="6 7">HDW9C</strain>
    </source>
</reference>
<keyword evidence="7" id="KW-1185">Reference proteome</keyword>